<feature type="domain" description="DUF6536" evidence="2">
    <location>
        <begin position="90"/>
        <end position="238"/>
    </location>
</feature>
<keyword evidence="1" id="KW-0472">Membrane</keyword>
<reference evidence="3" key="1">
    <citation type="journal article" date="2021" name="J Fungi (Basel)">
        <title>Virulence traits and population genomics of the black yeast Aureobasidium melanogenum.</title>
        <authorList>
            <person name="Cernosa A."/>
            <person name="Sun X."/>
            <person name="Gostincar C."/>
            <person name="Fang C."/>
            <person name="Gunde-Cimerman N."/>
            <person name="Song Z."/>
        </authorList>
    </citation>
    <scope>NUCLEOTIDE SEQUENCE</scope>
    <source>
        <strain evidence="3">EXF-9911</strain>
    </source>
</reference>
<dbReference type="OrthoDB" id="5429634at2759"/>
<name>A0A9P8E6Q4_AURME</name>
<feature type="transmembrane region" description="Helical" evidence="1">
    <location>
        <begin position="92"/>
        <end position="116"/>
    </location>
</feature>
<sequence length="709" mass="77536">MERTVFRFPSSTSTTPLVPRISYDGGIEMRDYLGSQDPGSPHTPQSAPSRGQRLITIARKILTGPRELLDIVGHQYRKQVRRTFGDLESWRIGVLTGCFASGLVFLINLILFLVAATRYEGFQDGIATLARGERGSIAAISTTLHLLINILSTVLLSSSSYTMQILSSPTRPEVDAAHDRGQWLDIGLLSTRNLKHINRKRLTLWFILAASSIPLHLFYNAAVFKYTVAYEYDATFVNYMSGDYLRLNTSREVSNLTNAQWMKAFSSELVYDYTDLHIVFDAIGTATAAELTNPITISLNTSWPQRSSTYSTDPKTQEWLETSQGYYVRAVHAFAHPAGGQGQNAVQLSLHFMLIVIVANLVKAVVMGSVALKAGLVDGSSYLVTCGDAVASFLARPDPNTKGLSTASKSIMLGIADRDRSNDDRPQTISGGNPVVEGYAWKPQQHGMGSAMTSPRMLWWCNTMLVASSFGGALLIGYSDSTADDSFAAWGTSSQKTLVKSGFSTASILLNAWLTNIPQLLFSFTYFNLNGIFTSMALAKEWNDMASQRKGLRVSHPEQAQRSTYFLQLPYKWAIPLTIGSGSLHWLISQTIFLVQIDVQASNGQPDADKTFVASGFSSLSCLVLIVVFGAILIVAYLVAALPLRENIPFGASCSAIISAACHPPDTDAEAYLKEVQWGVTDTTHISGVQHCSFTSQSVSNPIPDNRYA</sequence>
<feature type="transmembrane region" description="Helical" evidence="1">
    <location>
        <begin position="350"/>
        <end position="372"/>
    </location>
</feature>
<evidence type="ECO:0000313" key="4">
    <source>
        <dbReference type="Proteomes" id="UP000779574"/>
    </source>
</evidence>
<evidence type="ECO:0000256" key="1">
    <source>
        <dbReference type="SAM" id="Phobius"/>
    </source>
</evidence>
<feature type="transmembrane region" description="Helical" evidence="1">
    <location>
        <begin position="617"/>
        <end position="640"/>
    </location>
</feature>
<dbReference type="PANTHER" id="PTHR35395">
    <property type="entry name" value="DUF6536 DOMAIN-CONTAINING PROTEIN"/>
    <property type="match status" value="1"/>
</dbReference>
<reference evidence="3" key="2">
    <citation type="submission" date="2021-08" db="EMBL/GenBank/DDBJ databases">
        <authorList>
            <person name="Gostincar C."/>
            <person name="Sun X."/>
            <person name="Song Z."/>
            <person name="Gunde-Cimerman N."/>
        </authorList>
    </citation>
    <scope>NUCLEOTIDE SEQUENCE</scope>
    <source>
        <strain evidence="3">EXF-9911</strain>
    </source>
</reference>
<feature type="transmembrane region" description="Helical" evidence="1">
    <location>
        <begin position="457"/>
        <end position="478"/>
    </location>
</feature>
<gene>
    <name evidence="3" type="ORF">KCU76_g14310</name>
</gene>
<dbReference type="AlphaFoldDB" id="A0A9P8E6Q4"/>
<feature type="transmembrane region" description="Helical" evidence="1">
    <location>
        <begin position="202"/>
        <end position="222"/>
    </location>
</feature>
<organism evidence="3 4">
    <name type="scientific">Aureobasidium melanogenum</name>
    <name type="common">Aureobasidium pullulans var. melanogenum</name>
    <dbReference type="NCBI Taxonomy" id="46634"/>
    <lineage>
        <taxon>Eukaryota</taxon>
        <taxon>Fungi</taxon>
        <taxon>Dikarya</taxon>
        <taxon>Ascomycota</taxon>
        <taxon>Pezizomycotina</taxon>
        <taxon>Dothideomycetes</taxon>
        <taxon>Dothideomycetidae</taxon>
        <taxon>Dothideales</taxon>
        <taxon>Saccotheciaceae</taxon>
        <taxon>Aureobasidium</taxon>
    </lineage>
</organism>
<dbReference type="EMBL" id="JAHFXF010000855">
    <property type="protein sequence ID" value="KAG9681710.1"/>
    <property type="molecule type" value="Genomic_DNA"/>
</dbReference>
<feature type="transmembrane region" description="Helical" evidence="1">
    <location>
        <begin position="520"/>
        <end position="539"/>
    </location>
</feature>
<proteinExistence type="predicted"/>
<dbReference type="PANTHER" id="PTHR35395:SF1">
    <property type="entry name" value="DUF6536 DOMAIN-CONTAINING PROTEIN"/>
    <property type="match status" value="1"/>
</dbReference>
<protein>
    <recommendedName>
        <fullName evidence="2">DUF6536 domain-containing protein</fullName>
    </recommendedName>
</protein>
<accession>A0A9P8E6Q4</accession>
<feature type="transmembrane region" description="Helical" evidence="1">
    <location>
        <begin position="136"/>
        <end position="156"/>
    </location>
</feature>
<feature type="non-terminal residue" evidence="3">
    <location>
        <position position="1"/>
    </location>
</feature>
<dbReference type="InterPro" id="IPR046623">
    <property type="entry name" value="DUF6536"/>
</dbReference>
<evidence type="ECO:0000313" key="3">
    <source>
        <dbReference type="EMBL" id="KAG9681710.1"/>
    </source>
</evidence>
<evidence type="ECO:0000259" key="2">
    <source>
        <dbReference type="Pfam" id="PF20163"/>
    </source>
</evidence>
<dbReference type="Pfam" id="PF20163">
    <property type="entry name" value="DUF6536"/>
    <property type="match status" value="1"/>
</dbReference>
<keyword evidence="1" id="KW-1133">Transmembrane helix</keyword>
<comment type="caution">
    <text evidence="3">The sequence shown here is derived from an EMBL/GenBank/DDBJ whole genome shotgun (WGS) entry which is preliminary data.</text>
</comment>
<keyword evidence="1" id="KW-0812">Transmembrane</keyword>
<dbReference type="Proteomes" id="UP000779574">
    <property type="component" value="Unassembled WGS sequence"/>
</dbReference>